<dbReference type="GO" id="GO:0004016">
    <property type="term" value="F:adenylate cyclase activity"/>
    <property type="evidence" value="ECO:0007669"/>
    <property type="project" value="UniProtKB-ARBA"/>
</dbReference>
<dbReference type="InterPro" id="IPR001041">
    <property type="entry name" value="2Fe-2S_ferredoxin-type"/>
</dbReference>
<dbReference type="PIR" id="S74865">
    <property type="entry name" value="S74865"/>
</dbReference>
<accession>P73774</accession>
<dbReference type="SUPFAM" id="SSF55073">
    <property type="entry name" value="Nucleotide cyclase"/>
    <property type="match status" value="1"/>
</dbReference>
<dbReference type="GO" id="GO:0009190">
    <property type="term" value="P:cyclic nucleotide biosynthetic process"/>
    <property type="evidence" value="ECO:0007669"/>
    <property type="project" value="InterPro"/>
</dbReference>
<dbReference type="eggNOG" id="COG2114">
    <property type="taxonomic scope" value="Bacteria"/>
</dbReference>
<dbReference type="PhylomeDB" id="P73774"/>
<reference evidence="4 5" key="1">
    <citation type="journal article" date="1995" name="DNA Res.">
        <title>Sequence analysis of the genome of the unicellular cyanobacterium Synechocystis sp. strain PCC6803. I. Sequence features in the 1 Mb region from map positions 64% to 92% of the genome.</title>
        <authorList>
            <person name="Kaneko T."/>
            <person name="Tanaka A."/>
            <person name="Sato S."/>
            <person name="Kotani H."/>
            <person name="Sazuka T."/>
            <person name="Miyajima N."/>
            <person name="Sugiura M."/>
            <person name="Tabata S."/>
        </authorList>
    </citation>
    <scope>NUCLEOTIDE SEQUENCE [LARGE SCALE GENOMIC DNA]</scope>
    <source>
        <strain evidence="5">ATCC 27184 / PCC 6803 / Kazusa</strain>
    </source>
</reference>
<dbReference type="SUPFAM" id="SSF54292">
    <property type="entry name" value="2Fe-2S ferredoxin-like"/>
    <property type="match status" value="1"/>
</dbReference>
<dbReference type="InterPro" id="IPR036010">
    <property type="entry name" value="2Fe-2S_ferredoxin-like_sf"/>
</dbReference>
<organism evidence="4 5">
    <name type="scientific">Synechocystis sp. (strain ATCC 27184 / PCC 6803 / Kazusa)</name>
    <dbReference type="NCBI Taxonomy" id="1111708"/>
    <lineage>
        <taxon>Bacteria</taxon>
        <taxon>Bacillati</taxon>
        <taxon>Cyanobacteriota</taxon>
        <taxon>Cyanophyceae</taxon>
        <taxon>Synechococcales</taxon>
        <taxon>Merismopediaceae</taxon>
        <taxon>Synechocystis</taxon>
    </lineage>
</organism>
<proteinExistence type="inferred from homology"/>
<evidence type="ECO:0000259" key="2">
    <source>
        <dbReference type="PROSITE" id="PS50125"/>
    </source>
</evidence>
<dbReference type="Pfam" id="PF00111">
    <property type="entry name" value="Fer2"/>
    <property type="match status" value="1"/>
</dbReference>
<dbReference type="SMART" id="SM00044">
    <property type="entry name" value="CYCc"/>
    <property type="match status" value="1"/>
</dbReference>
<feature type="domain" description="2Fe-2S ferredoxin-type" evidence="3">
    <location>
        <begin position="6"/>
        <end position="99"/>
    </location>
</feature>
<dbReference type="AlphaFoldDB" id="P73774"/>
<dbReference type="EMBL" id="BA000022">
    <property type="protein sequence ID" value="BAA17826.1"/>
    <property type="molecule type" value="Genomic_DNA"/>
</dbReference>
<dbReference type="InterPro" id="IPR050697">
    <property type="entry name" value="Adenylyl/Guanylyl_Cyclase_3/4"/>
</dbReference>
<dbReference type="PANTHER" id="PTHR43081">
    <property type="entry name" value="ADENYLATE CYCLASE, TERMINAL-DIFFERENTIATION SPECIFIC-RELATED"/>
    <property type="match status" value="1"/>
</dbReference>
<comment type="similarity">
    <text evidence="1">Belongs to the adenylyl cyclase class-3 family.</text>
</comment>
<sequence length="335" mass="37099">MNKVPTLICLPDNRLLEIDSNETILDALLKGDIAHISVCGGKANCSTCRIMVLDGIKNCSPPTSIEQALAKKLDFPFHVRLACQTKLSNSATIRRLVLDEGDIDLIDHQLTTGAINTERNVALLMANIRGATNFDEVNFPYDIVYVMGRYFSQMQKIIEKYGGTISNVMGRKMLVAFGLKEFDVSAAERATWAALEMFKSVQELNTLLNQMRYRPLNLSMGIHSGSVVFVPLVAAQSTLLTPLGEVAAIVNLLESANKLKGTQLLVSQDVYQVIKNQARVGNQIILKEKETTLQAYEILAMQGTPPIIEDVEVVPRRQRLLTFVKKFAGSWLKSS</sequence>
<dbReference type="Gene3D" id="3.10.20.30">
    <property type="match status" value="1"/>
</dbReference>
<dbReference type="CDD" id="cd07302">
    <property type="entry name" value="CHD"/>
    <property type="match status" value="1"/>
</dbReference>
<dbReference type="KEGG" id="syn:sll1161"/>
<feature type="domain" description="Guanylate cyclase" evidence="2">
    <location>
        <begin position="122"/>
        <end position="254"/>
    </location>
</feature>
<dbReference type="STRING" id="1148.gene:10498694"/>
<dbReference type="InterPro" id="IPR012675">
    <property type="entry name" value="Beta-grasp_dom_sf"/>
</dbReference>
<dbReference type="InterPro" id="IPR029787">
    <property type="entry name" value="Nucleotide_cyclase"/>
</dbReference>
<dbReference type="eggNOG" id="COG0633">
    <property type="taxonomic scope" value="Bacteria"/>
</dbReference>
<dbReference type="PaxDb" id="1148-1652908"/>
<dbReference type="GO" id="GO:0035556">
    <property type="term" value="P:intracellular signal transduction"/>
    <property type="evidence" value="ECO:0007669"/>
    <property type="project" value="InterPro"/>
</dbReference>
<evidence type="ECO:0000313" key="4">
    <source>
        <dbReference type="EMBL" id="BAA17826.1"/>
    </source>
</evidence>
<dbReference type="PROSITE" id="PS50125">
    <property type="entry name" value="GUANYLATE_CYCLASE_2"/>
    <property type="match status" value="1"/>
</dbReference>
<dbReference type="Gene3D" id="3.30.70.1230">
    <property type="entry name" value="Nucleotide cyclase"/>
    <property type="match status" value="1"/>
</dbReference>
<evidence type="ECO:0000313" key="5">
    <source>
        <dbReference type="Proteomes" id="UP000001425"/>
    </source>
</evidence>
<dbReference type="CDD" id="cd00207">
    <property type="entry name" value="fer2"/>
    <property type="match status" value="1"/>
</dbReference>
<dbReference type="Proteomes" id="UP000001425">
    <property type="component" value="Chromosome"/>
</dbReference>
<name>P73774_SYNY3</name>
<protein>
    <submittedName>
        <fullName evidence="4">Adenylate cyclase</fullName>
    </submittedName>
</protein>
<evidence type="ECO:0000259" key="3">
    <source>
        <dbReference type="PROSITE" id="PS51085"/>
    </source>
</evidence>
<dbReference type="EnsemblBacteria" id="BAA17826">
    <property type="protein sequence ID" value="BAA17826"/>
    <property type="gene ID" value="BAA17826"/>
</dbReference>
<gene>
    <name evidence="4" type="ordered locus">sll1161</name>
</gene>
<dbReference type="GO" id="GO:0051536">
    <property type="term" value="F:iron-sulfur cluster binding"/>
    <property type="evidence" value="ECO:0007669"/>
    <property type="project" value="InterPro"/>
</dbReference>
<dbReference type="InterPro" id="IPR001054">
    <property type="entry name" value="A/G_cyclase"/>
</dbReference>
<dbReference type="PROSITE" id="PS51085">
    <property type="entry name" value="2FE2S_FER_2"/>
    <property type="match status" value="1"/>
</dbReference>
<keyword evidence="5" id="KW-1185">Reference proteome</keyword>
<dbReference type="InParanoid" id="P73774"/>
<dbReference type="Pfam" id="PF00211">
    <property type="entry name" value="Guanylate_cyc"/>
    <property type="match status" value="1"/>
</dbReference>
<dbReference type="PANTHER" id="PTHR43081:SF1">
    <property type="entry name" value="ADENYLATE CYCLASE, TERMINAL-DIFFERENTIATION SPECIFIC"/>
    <property type="match status" value="1"/>
</dbReference>
<reference evidence="4 5" key="2">
    <citation type="journal article" date="1996" name="DNA Res.">
        <title>Sequence analysis of the genome of the unicellular cyanobacterium Synechocystis sp. strain PCC6803. II. Sequence determination of the entire genome and assignment of potential protein-coding regions.</title>
        <authorList>
            <person name="Kaneko T."/>
            <person name="Sato S."/>
            <person name="Kotani H."/>
            <person name="Tanaka A."/>
            <person name="Asamizu E."/>
            <person name="Nakamura Y."/>
            <person name="Miyajima N."/>
            <person name="Hirosawa M."/>
            <person name="Sugiura M."/>
            <person name="Sasamoto S."/>
            <person name="Kimura T."/>
            <person name="Hosouchi T."/>
            <person name="Matsuno A."/>
            <person name="Muraki A."/>
            <person name="Nakazaki N."/>
            <person name="Naruo K."/>
            <person name="Okumura S."/>
            <person name="Shimpo S."/>
            <person name="Takeuchi C."/>
            <person name="Wada T."/>
            <person name="Watanabe A."/>
            <person name="Yamada M."/>
            <person name="Yasuda M."/>
            <person name="Tabata S."/>
        </authorList>
    </citation>
    <scope>NUCLEOTIDE SEQUENCE [LARGE SCALE GENOMIC DNA]</scope>
    <source>
        <strain evidence="5">ATCC 27184 / PCC 6803 / Kazusa</strain>
    </source>
</reference>
<evidence type="ECO:0000256" key="1">
    <source>
        <dbReference type="ARBA" id="ARBA00005381"/>
    </source>
</evidence>